<dbReference type="SUPFAM" id="SSF51556">
    <property type="entry name" value="Metallo-dependent hydrolases"/>
    <property type="match status" value="1"/>
</dbReference>
<dbReference type="EMBL" id="JBBMFF010000271">
    <property type="protein sequence ID" value="MEQ2512366.1"/>
    <property type="molecule type" value="Genomic_DNA"/>
</dbReference>
<dbReference type="Proteomes" id="UP001491552">
    <property type="component" value="Unassembled WGS sequence"/>
</dbReference>
<dbReference type="Gene3D" id="3.20.20.140">
    <property type="entry name" value="Metal-dependent hydrolases"/>
    <property type="match status" value="1"/>
</dbReference>
<proteinExistence type="predicted"/>
<evidence type="ECO:0000259" key="2">
    <source>
        <dbReference type="Pfam" id="PF04909"/>
    </source>
</evidence>
<sequence>MKVFDAHCHIYPAKIARKAAQTTAAFYNYTGETLDGTVQTLFAHGGGITKFLVQSVATRPDQVQHINEFIAREVAQFPDRLYGFGALHPDSPTLEEDIAHLRALGLHGVKLHPDIQGFRLDDPRCFALAEQCEGVLPLLLHTGDSRYDFSNPNRLIPLLRRFPRLTVIGAHFGGYTIWQEAARQLAGRFENLWVDCSSSFFAMDVAAGRALIDAYGADRVLFGTDYPMWDPQHELARLRGMRLAPETERKILYDNAAALFGLEGEN</sequence>
<evidence type="ECO:0000313" key="4">
    <source>
        <dbReference type="Proteomes" id="UP001491552"/>
    </source>
</evidence>
<feature type="domain" description="Amidohydrolase-related" evidence="2">
    <location>
        <begin position="5"/>
        <end position="262"/>
    </location>
</feature>
<gene>
    <name evidence="3" type="ORF">WMO66_14140</name>
</gene>
<protein>
    <submittedName>
        <fullName evidence="3">Amidohydrolase family protein</fullName>
    </submittedName>
</protein>
<comment type="caution">
    <text evidence="3">The sequence shown here is derived from an EMBL/GenBank/DDBJ whole genome shotgun (WGS) entry which is preliminary data.</text>
</comment>
<dbReference type="PANTHER" id="PTHR21240">
    <property type="entry name" value="2-AMINO-3-CARBOXYLMUCONATE-6-SEMIALDEHYDE DECARBOXYLASE"/>
    <property type="match status" value="1"/>
</dbReference>
<keyword evidence="4" id="KW-1185">Reference proteome</keyword>
<dbReference type="Pfam" id="PF04909">
    <property type="entry name" value="Amidohydro_2"/>
    <property type="match status" value="1"/>
</dbReference>
<organism evidence="3 4">
    <name type="scientific">Faecousia intestinalis</name>
    <dbReference type="NCBI Taxonomy" id="3133167"/>
    <lineage>
        <taxon>Bacteria</taxon>
        <taxon>Bacillati</taxon>
        <taxon>Bacillota</taxon>
        <taxon>Clostridia</taxon>
        <taxon>Eubacteriales</taxon>
        <taxon>Oscillospiraceae</taxon>
        <taxon>Faecousia</taxon>
    </lineage>
</organism>
<evidence type="ECO:0000313" key="3">
    <source>
        <dbReference type="EMBL" id="MEQ2512366.1"/>
    </source>
</evidence>
<dbReference type="InterPro" id="IPR032465">
    <property type="entry name" value="ACMSD"/>
</dbReference>
<keyword evidence="1" id="KW-0456">Lyase</keyword>
<reference evidence="3 4" key="1">
    <citation type="submission" date="2024-03" db="EMBL/GenBank/DDBJ databases">
        <title>Human intestinal bacterial collection.</title>
        <authorList>
            <person name="Pauvert C."/>
            <person name="Hitch T.C.A."/>
            <person name="Clavel T."/>
        </authorList>
    </citation>
    <scope>NUCLEOTIDE SEQUENCE [LARGE SCALE GENOMIC DNA]</scope>
    <source>
        <strain evidence="3 4">CLA-AA-H192</strain>
    </source>
</reference>
<accession>A0ABV1GAA2</accession>
<dbReference type="RefSeq" id="WP_349136995.1">
    <property type="nucleotide sequence ID" value="NZ_JBBMFF010000271.1"/>
</dbReference>
<name>A0ABV1GAA2_9FIRM</name>
<evidence type="ECO:0000256" key="1">
    <source>
        <dbReference type="ARBA" id="ARBA00023239"/>
    </source>
</evidence>
<dbReference type="PANTHER" id="PTHR21240:SF28">
    <property type="entry name" value="ISO-OROTATE DECARBOXYLASE (EUROFUNG)"/>
    <property type="match status" value="1"/>
</dbReference>
<dbReference type="InterPro" id="IPR032466">
    <property type="entry name" value="Metal_Hydrolase"/>
</dbReference>
<dbReference type="InterPro" id="IPR006680">
    <property type="entry name" value="Amidohydro-rel"/>
</dbReference>